<evidence type="ECO:0000256" key="1">
    <source>
        <dbReference type="ARBA" id="ARBA00004496"/>
    </source>
</evidence>
<dbReference type="InterPro" id="IPR036047">
    <property type="entry name" value="F-box-like_dom_sf"/>
</dbReference>
<dbReference type="InterPro" id="IPR001810">
    <property type="entry name" value="F-box_dom"/>
</dbReference>
<dbReference type="UniPathway" id="UPA00143"/>
<dbReference type="Gene3D" id="1.20.58.80">
    <property type="entry name" value="Phosphotransferase system, lactose/cellobiose-type IIA subunit"/>
    <property type="match status" value="1"/>
</dbReference>
<feature type="compositionally biased region" description="Pro residues" evidence="7">
    <location>
        <begin position="81"/>
        <end position="91"/>
    </location>
</feature>
<evidence type="ECO:0000256" key="2">
    <source>
        <dbReference type="ARBA" id="ARBA00004906"/>
    </source>
</evidence>
<accession>A0A1Y2IUN3</accession>
<dbReference type="InterPro" id="IPR045464">
    <property type="entry name" value="Hrt3/FBXO9_C"/>
</dbReference>
<sequence length="455" mass="51592">MPVPSQTPADEPEELVRFRQQWLEEVRSKKKAPQDPSSAPSAASSSTAILEASTQPRSPTAPHIAQRRPSHDATAPHPAVKKPPPVAPPAFGPSLQRAVEVYRKAVQHEQRGELDDALRLYRTAFRMDNNVDRAYHMMEEEMHRKAAASSAAQPKVHHRKTSSASGAVDALSQGVQGLDLGSGWTPVAHARGEGFVTGTLAGLISSWPAKLSFEAEDEQEGVPIRHLPDEVLIMMLQMLDHTAIERFARTSRKARVITLDASIWRPMVQRVLQPPQITDEAEFDVLVLKYMTDYRRMYIEQPRVRYDGVYIAVCHYIRNGMGENAWVNYSHLITYYRYLRFLPDGQVLSLLANEELSPQQTIPLLKPTLRMKGFFIGTWYLEGTEVHIEDLLDPASPNTRYSFQMVLELRSRPLGRWNRLDFREYDSVHLGSGEATPLALKNERPFWFSKVRSYS</sequence>
<feature type="region of interest" description="Disordered" evidence="7">
    <location>
        <begin position="1"/>
        <end position="92"/>
    </location>
</feature>
<dbReference type="AlphaFoldDB" id="A0A1Y2IUN3"/>
<feature type="domain" description="F-box" evidence="8">
    <location>
        <begin position="221"/>
        <end position="267"/>
    </location>
</feature>
<reference evidence="9 10" key="1">
    <citation type="journal article" date="2015" name="Biotechnol. Biofuels">
        <title>Enhanced degradation of softwood versus hardwood by the white-rot fungus Pycnoporus coccineus.</title>
        <authorList>
            <person name="Couturier M."/>
            <person name="Navarro D."/>
            <person name="Chevret D."/>
            <person name="Henrissat B."/>
            <person name="Piumi F."/>
            <person name="Ruiz-Duenas F.J."/>
            <person name="Martinez A.T."/>
            <person name="Grigoriev I.V."/>
            <person name="Riley R."/>
            <person name="Lipzen A."/>
            <person name="Berrin J.G."/>
            <person name="Master E.R."/>
            <person name="Rosso M.N."/>
        </authorList>
    </citation>
    <scope>NUCLEOTIDE SEQUENCE [LARGE SCALE GENOMIC DNA]</scope>
    <source>
        <strain evidence="9 10">BRFM310</strain>
    </source>
</reference>
<feature type="region of interest" description="Disordered" evidence="7">
    <location>
        <begin position="145"/>
        <end position="167"/>
    </location>
</feature>
<comment type="subcellular location">
    <subcellularLocation>
        <location evidence="1">Cytoplasm</location>
    </subcellularLocation>
</comment>
<evidence type="ECO:0000313" key="10">
    <source>
        <dbReference type="Proteomes" id="UP000193067"/>
    </source>
</evidence>
<evidence type="ECO:0000256" key="5">
    <source>
        <dbReference type="ARBA" id="ARBA00022786"/>
    </source>
</evidence>
<dbReference type="GO" id="GO:0005737">
    <property type="term" value="C:cytoplasm"/>
    <property type="evidence" value="ECO:0007669"/>
    <property type="project" value="UniProtKB-SubCell"/>
</dbReference>
<comment type="pathway">
    <text evidence="2">Protein modification; protein ubiquitination.</text>
</comment>
<dbReference type="InterPro" id="IPR036181">
    <property type="entry name" value="MIT_dom_sf"/>
</dbReference>
<dbReference type="GO" id="GO:0031146">
    <property type="term" value="P:SCF-dependent proteasomal ubiquitin-dependent protein catabolic process"/>
    <property type="evidence" value="ECO:0007669"/>
    <property type="project" value="TreeGrafter"/>
</dbReference>
<dbReference type="PANTHER" id="PTHR12874:SF9">
    <property type="entry name" value="F-BOX ONLY PROTEIN 48"/>
    <property type="match status" value="1"/>
</dbReference>
<gene>
    <name evidence="9" type="ORF">PYCCODRAFT_1363596</name>
</gene>
<dbReference type="PROSITE" id="PS50181">
    <property type="entry name" value="FBOX"/>
    <property type="match status" value="1"/>
</dbReference>
<evidence type="ECO:0000259" key="8">
    <source>
        <dbReference type="PROSITE" id="PS50181"/>
    </source>
</evidence>
<dbReference type="OrthoDB" id="2117972at2759"/>
<dbReference type="EMBL" id="KZ084095">
    <property type="protein sequence ID" value="OSD04808.1"/>
    <property type="molecule type" value="Genomic_DNA"/>
</dbReference>
<dbReference type="Pfam" id="PF12937">
    <property type="entry name" value="F-box-like"/>
    <property type="match status" value="1"/>
</dbReference>
<feature type="compositionally biased region" description="Basic and acidic residues" evidence="7">
    <location>
        <begin position="14"/>
        <end position="27"/>
    </location>
</feature>
<protein>
    <recommendedName>
        <fullName evidence="3">F-box only protein 9</fullName>
    </recommendedName>
</protein>
<dbReference type="Pfam" id="PF19270">
    <property type="entry name" value="FBO_C"/>
    <property type="match status" value="1"/>
</dbReference>
<dbReference type="GO" id="GO:0019005">
    <property type="term" value="C:SCF ubiquitin ligase complex"/>
    <property type="evidence" value="ECO:0007669"/>
    <property type="project" value="TreeGrafter"/>
</dbReference>
<keyword evidence="10" id="KW-1185">Reference proteome</keyword>
<dbReference type="PANTHER" id="PTHR12874">
    <property type="entry name" value="F-BOX ONLY PROTEIN 48-RELATED"/>
    <property type="match status" value="1"/>
</dbReference>
<evidence type="ECO:0000256" key="7">
    <source>
        <dbReference type="SAM" id="MobiDB-lite"/>
    </source>
</evidence>
<dbReference type="Gene3D" id="1.20.1280.50">
    <property type="match status" value="1"/>
</dbReference>
<dbReference type="GO" id="GO:0016567">
    <property type="term" value="P:protein ubiquitination"/>
    <property type="evidence" value="ECO:0007669"/>
    <property type="project" value="UniProtKB-UniPathway"/>
</dbReference>
<dbReference type="STRING" id="1353009.A0A1Y2IUN3"/>
<proteinExistence type="predicted"/>
<dbReference type="SUPFAM" id="SSF116846">
    <property type="entry name" value="MIT domain"/>
    <property type="match status" value="1"/>
</dbReference>
<keyword evidence="5" id="KW-0833">Ubl conjugation pathway</keyword>
<evidence type="ECO:0000256" key="6">
    <source>
        <dbReference type="ARBA" id="ARBA00022803"/>
    </source>
</evidence>
<feature type="compositionally biased region" description="Low complexity" evidence="7">
    <location>
        <begin position="34"/>
        <end position="48"/>
    </location>
</feature>
<dbReference type="SUPFAM" id="SSF81383">
    <property type="entry name" value="F-box domain"/>
    <property type="match status" value="1"/>
</dbReference>
<keyword evidence="4" id="KW-0963">Cytoplasm</keyword>
<name>A0A1Y2IUN3_TRAC3</name>
<evidence type="ECO:0000256" key="3">
    <source>
        <dbReference type="ARBA" id="ARBA00019775"/>
    </source>
</evidence>
<keyword evidence="6" id="KW-0802">TPR repeat</keyword>
<evidence type="ECO:0000313" key="9">
    <source>
        <dbReference type="EMBL" id="OSD04808.1"/>
    </source>
</evidence>
<dbReference type="Proteomes" id="UP000193067">
    <property type="component" value="Unassembled WGS sequence"/>
</dbReference>
<organism evidence="9 10">
    <name type="scientific">Trametes coccinea (strain BRFM310)</name>
    <name type="common">Pycnoporus coccineus</name>
    <dbReference type="NCBI Taxonomy" id="1353009"/>
    <lineage>
        <taxon>Eukaryota</taxon>
        <taxon>Fungi</taxon>
        <taxon>Dikarya</taxon>
        <taxon>Basidiomycota</taxon>
        <taxon>Agaricomycotina</taxon>
        <taxon>Agaricomycetes</taxon>
        <taxon>Polyporales</taxon>
        <taxon>Polyporaceae</taxon>
        <taxon>Trametes</taxon>
    </lineage>
</organism>
<evidence type="ECO:0000256" key="4">
    <source>
        <dbReference type="ARBA" id="ARBA00022490"/>
    </source>
</evidence>